<comment type="catalytic activity">
    <reaction evidence="11">
        <text>K(+)(in) + H(+)(in) = K(+)(out) + H(+)(out)</text>
        <dbReference type="Rhea" id="RHEA:28490"/>
        <dbReference type="ChEBI" id="CHEBI:15378"/>
        <dbReference type="ChEBI" id="CHEBI:29103"/>
    </reaction>
</comment>
<dbReference type="InterPro" id="IPR003855">
    <property type="entry name" value="K+_transporter"/>
</dbReference>
<comment type="caution">
    <text evidence="14">The sequence shown here is derived from an EMBL/GenBank/DDBJ whole genome shotgun (WGS) entry which is preliminary data.</text>
</comment>
<feature type="transmembrane region" description="Helical" evidence="11">
    <location>
        <begin position="133"/>
        <end position="152"/>
    </location>
</feature>
<evidence type="ECO:0000256" key="1">
    <source>
        <dbReference type="ARBA" id="ARBA00004141"/>
    </source>
</evidence>
<keyword evidence="7 11" id="KW-0630">Potassium</keyword>
<evidence type="ECO:0000256" key="10">
    <source>
        <dbReference type="ARBA" id="ARBA00023136"/>
    </source>
</evidence>
<dbReference type="GO" id="GO:0015293">
    <property type="term" value="F:symporter activity"/>
    <property type="evidence" value="ECO:0007669"/>
    <property type="project" value="UniProtKB-UniRule"/>
</dbReference>
<keyword evidence="4 11" id="KW-0633">Potassium transport</keyword>
<accession>A0A5J5IK68</accession>
<evidence type="ECO:0000256" key="5">
    <source>
        <dbReference type="ARBA" id="ARBA00022692"/>
    </source>
</evidence>
<dbReference type="Proteomes" id="UP000326903">
    <property type="component" value="Unassembled WGS sequence"/>
</dbReference>
<feature type="transmembrane region" description="Helical" evidence="11">
    <location>
        <begin position="204"/>
        <end position="227"/>
    </location>
</feature>
<proteinExistence type="inferred from homology"/>
<feature type="transmembrane region" description="Helical" evidence="11">
    <location>
        <begin position="396"/>
        <end position="417"/>
    </location>
</feature>
<feature type="transmembrane region" description="Helical" evidence="11">
    <location>
        <begin position="367"/>
        <end position="389"/>
    </location>
</feature>
<keyword evidence="10 11" id="KW-0472">Membrane</keyword>
<comment type="similarity">
    <text evidence="11">Belongs to the HAK/KUP transporter (TC 2.A.72) family.</text>
</comment>
<dbReference type="GO" id="GO:0005886">
    <property type="term" value="C:plasma membrane"/>
    <property type="evidence" value="ECO:0007669"/>
    <property type="project" value="UniProtKB-SubCell"/>
</dbReference>
<feature type="transmembrane region" description="Helical" evidence="11">
    <location>
        <begin position="46"/>
        <end position="67"/>
    </location>
</feature>
<keyword evidence="9 11" id="KW-0406">Ion transport</keyword>
<evidence type="ECO:0000256" key="11">
    <source>
        <dbReference type="HAMAP-Rule" id="MF_01522"/>
    </source>
</evidence>
<organism evidence="14 15">
    <name type="scientific">Ginsengibacter hankyongi</name>
    <dbReference type="NCBI Taxonomy" id="2607284"/>
    <lineage>
        <taxon>Bacteria</taxon>
        <taxon>Pseudomonadati</taxon>
        <taxon>Bacteroidota</taxon>
        <taxon>Chitinophagia</taxon>
        <taxon>Chitinophagales</taxon>
        <taxon>Chitinophagaceae</taxon>
        <taxon>Ginsengibacter</taxon>
    </lineage>
</organism>
<feature type="transmembrane region" description="Helical" evidence="11">
    <location>
        <begin position="239"/>
        <end position="260"/>
    </location>
</feature>
<name>A0A5J5IK68_9BACT</name>
<dbReference type="GO" id="GO:0015079">
    <property type="term" value="F:potassium ion transmembrane transporter activity"/>
    <property type="evidence" value="ECO:0007669"/>
    <property type="project" value="UniProtKB-UniRule"/>
</dbReference>
<evidence type="ECO:0000256" key="7">
    <source>
        <dbReference type="ARBA" id="ARBA00022958"/>
    </source>
</evidence>
<evidence type="ECO:0000313" key="14">
    <source>
        <dbReference type="EMBL" id="KAA9041406.1"/>
    </source>
</evidence>
<dbReference type="PANTHER" id="PTHR30540:SF83">
    <property type="entry name" value="K+ POTASSIUM TRANSPORTER"/>
    <property type="match status" value="1"/>
</dbReference>
<evidence type="ECO:0000256" key="8">
    <source>
        <dbReference type="ARBA" id="ARBA00022989"/>
    </source>
</evidence>
<feature type="domain" description="K+ potassium transporter C-terminal" evidence="13">
    <location>
        <begin position="478"/>
        <end position="634"/>
    </location>
</feature>
<feature type="transmembrane region" description="Helical" evidence="11">
    <location>
        <begin position="423"/>
        <end position="442"/>
    </location>
</feature>
<reference evidence="14 15" key="1">
    <citation type="submission" date="2019-09" db="EMBL/GenBank/DDBJ databases">
        <title>Draft genome sequence of Ginsengibacter sp. BR5-29.</title>
        <authorList>
            <person name="Im W.-T."/>
        </authorList>
    </citation>
    <scope>NUCLEOTIDE SEQUENCE [LARGE SCALE GENOMIC DNA]</scope>
    <source>
        <strain evidence="14 15">BR5-29</strain>
    </source>
</reference>
<keyword evidence="6 11" id="KW-0769">Symport</keyword>
<dbReference type="PANTHER" id="PTHR30540">
    <property type="entry name" value="OSMOTIC STRESS POTASSIUM TRANSPORTER"/>
    <property type="match status" value="1"/>
</dbReference>
<comment type="subcellular location">
    <subcellularLocation>
        <location evidence="11">Cell membrane</location>
        <topology evidence="11">Multi-pass membrane protein</topology>
    </subcellularLocation>
    <subcellularLocation>
        <location evidence="1">Membrane</location>
        <topology evidence="1">Multi-pass membrane protein</topology>
    </subcellularLocation>
</comment>
<dbReference type="InterPro" id="IPR053952">
    <property type="entry name" value="K_trans_C"/>
</dbReference>
<evidence type="ECO:0000259" key="12">
    <source>
        <dbReference type="Pfam" id="PF02705"/>
    </source>
</evidence>
<evidence type="ECO:0000256" key="4">
    <source>
        <dbReference type="ARBA" id="ARBA00022538"/>
    </source>
</evidence>
<evidence type="ECO:0000256" key="9">
    <source>
        <dbReference type="ARBA" id="ARBA00023065"/>
    </source>
</evidence>
<feature type="transmembrane region" description="Helical" evidence="11">
    <location>
        <begin position="337"/>
        <end position="361"/>
    </location>
</feature>
<comment type="function">
    <text evidence="11">Transport of potassium into the cell. Likely operates as a K(+):H(+) symporter.</text>
</comment>
<evidence type="ECO:0000259" key="13">
    <source>
        <dbReference type="Pfam" id="PF22776"/>
    </source>
</evidence>
<feature type="domain" description="K+ potassium transporter integral membrane" evidence="12">
    <location>
        <begin position="14"/>
        <end position="454"/>
    </location>
</feature>
<dbReference type="Pfam" id="PF22776">
    <property type="entry name" value="K_trans_C"/>
    <property type="match status" value="1"/>
</dbReference>
<evidence type="ECO:0000313" key="15">
    <source>
        <dbReference type="Proteomes" id="UP000326903"/>
    </source>
</evidence>
<protein>
    <recommendedName>
        <fullName evidence="11">Probable potassium transport system protein Kup</fullName>
    </recommendedName>
</protein>
<dbReference type="Pfam" id="PF02705">
    <property type="entry name" value="K_trans"/>
    <property type="match status" value="1"/>
</dbReference>
<keyword evidence="15" id="KW-1185">Reference proteome</keyword>
<dbReference type="HAMAP" id="MF_01522">
    <property type="entry name" value="Kup"/>
    <property type="match status" value="1"/>
</dbReference>
<keyword evidence="2 11" id="KW-0813">Transport</keyword>
<evidence type="ECO:0000256" key="2">
    <source>
        <dbReference type="ARBA" id="ARBA00022448"/>
    </source>
</evidence>
<dbReference type="InterPro" id="IPR023051">
    <property type="entry name" value="Kup"/>
</dbReference>
<feature type="transmembrane region" description="Helical" evidence="11">
    <location>
        <begin position="93"/>
        <end position="113"/>
    </location>
</feature>
<keyword evidence="5 11" id="KW-0812">Transmembrane</keyword>
<dbReference type="InterPro" id="IPR053951">
    <property type="entry name" value="K_trans_N"/>
</dbReference>
<sequence>MSKNLNKVSAAGLLIALGIIYGDIGTSPLYVLNAIIRDRIISQELILGGLSCIIWTLTLQTTVKYVILTLKADNKGEGGIFSLYALVRRQRKWLVFPAIIGGASLLADGMITPPISVTAAIEGLKQIQFFSDIGDSTIVYIVLAILLVLFFAQQFGTASIGKMFGPIMFTWFLMLAVLGSVHIFDDLYIFKAFNPFYAIKLLTLYPGGFWILGAVFLCTTGAEALYSDLGHCGRGNIRFSWIYVKSALIINYLGQGAWLLSNHSGKIFTKEIIDNGFNPFYGIMPENFKIIGLVIATVAAIIASQALISGSFTLISESMRLNLWPKMKINYPTEERGQLFIPGINTVLLIGCIGITLYFRTSSNMEAAYGLAITLCMLATSMLFANFLVSRRTSKPFIYLYLIVYLTIELGFLFANLNKFPHGGFVTLIVGGALFSIMYVWFRARKIKNRYVEFVRLEQYLPTIQELSNDLTIPKYATHLVYLTSANNPKEIEHKIVYSILNRKPKRADIYWFVHVDTQDDPYTSEYTVETIIPNEIIRVEFRLGFRMEPRINLMFRKVVEDMVSNKEVNITSRYESLQRNNVVGDFQFIVMEKFLSQDNELPFFEKIIMKLYFWLKRISLSEERGFGLEQSNVTVEKFPLIVAPVNKVKLNRIFSDESEK</sequence>
<feature type="transmembrane region" description="Helical" evidence="11">
    <location>
        <begin position="164"/>
        <end position="184"/>
    </location>
</feature>
<keyword evidence="3 11" id="KW-1003">Cell membrane</keyword>
<dbReference type="EMBL" id="VYQF01000001">
    <property type="protein sequence ID" value="KAA9041406.1"/>
    <property type="molecule type" value="Genomic_DNA"/>
</dbReference>
<keyword evidence="8 11" id="KW-1133">Transmembrane helix</keyword>
<evidence type="ECO:0000256" key="3">
    <source>
        <dbReference type="ARBA" id="ARBA00022475"/>
    </source>
</evidence>
<feature type="transmembrane region" description="Helical" evidence="11">
    <location>
        <begin position="290"/>
        <end position="316"/>
    </location>
</feature>
<evidence type="ECO:0000256" key="6">
    <source>
        <dbReference type="ARBA" id="ARBA00022847"/>
    </source>
</evidence>
<dbReference type="AlphaFoldDB" id="A0A5J5IK68"/>
<dbReference type="RefSeq" id="WP_150413526.1">
    <property type="nucleotide sequence ID" value="NZ_VYQF01000001.1"/>
</dbReference>
<gene>
    <name evidence="11" type="primary">kup</name>
    <name evidence="14" type="ORF">FW778_05110</name>
</gene>